<dbReference type="Pfam" id="PF01910">
    <property type="entry name" value="Thiamine_BP"/>
    <property type="match status" value="1"/>
</dbReference>
<dbReference type="Proteomes" id="UP001209317">
    <property type="component" value="Unassembled WGS sequence"/>
</dbReference>
<dbReference type="InterPro" id="IPR029756">
    <property type="entry name" value="MTH1187/YkoF-like"/>
</dbReference>
<sequence length="97" mass="10787">MSLVNVALQILPSGLEKEKAYHAVDEAIKVIAESGLKYMVCPFETVIEGAYTEVMETVEAAQQAAFNAGAADLLVYIKLQRSKNKEVFIDDKMKKYK</sequence>
<accession>A0AAE3LJK7</accession>
<reference evidence="3" key="1">
    <citation type="submission" date="2022-10" db="EMBL/GenBank/DDBJ databases">
        <authorList>
            <person name="Kim H.S."/>
            <person name="Kim J.-S."/>
            <person name="Suh M.K."/>
            <person name="Eom M.K."/>
            <person name="Lee J.-S."/>
        </authorList>
    </citation>
    <scope>NUCLEOTIDE SEQUENCE</scope>
    <source>
        <strain evidence="3">LIP-5</strain>
    </source>
</reference>
<dbReference type="EMBL" id="JAOTPL010000003">
    <property type="protein sequence ID" value="MCU7693479.1"/>
    <property type="molecule type" value="Genomic_DNA"/>
</dbReference>
<keyword evidence="4" id="KW-1185">Reference proteome</keyword>
<proteinExistence type="inferred from homology"/>
<dbReference type="PANTHER" id="PTHR33777:SF1">
    <property type="entry name" value="UPF0045 PROTEIN ECM15"/>
    <property type="match status" value="1"/>
</dbReference>
<evidence type="ECO:0000313" key="3">
    <source>
        <dbReference type="EMBL" id="MCU7693479.1"/>
    </source>
</evidence>
<dbReference type="InterPro" id="IPR051614">
    <property type="entry name" value="UPF0045_domain"/>
</dbReference>
<evidence type="ECO:0000256" key="1">
    <source>
        <dbReference type="ARBA" id="ARBA00010272"/>
    </source>
</evidence>
<organism evidence="3 4">
    <name type="scientific">Haoranjiania flava</name>
    <dbReference type="NCBI Taxonomy" id="1856322"/>
    <lineage>
        <taxon>Bacteria</taxon>
        <taxon>Pseudomonadati</taxon>
        <taxon>Bacteroidota</taxon>
        <taxon>Chitinophagia</taxon>
        <taxon>Chitinophagales</taxon>
        <taxon>Chitinophagaceae</taxon>
        <taxon>Haoranjiania</taxon>
    </lineage>
</organism>
<dbReference type="RefSeq" id="WP_263036967.1">
    <property type="nucleotide sequence ID" value="NZ_JAOTPL010000003.1"/>
</dbReference>
<name>A0AAE3LJK7_9BACT</name>
<dbReference type="GO" id="GO:0005829">
    <property type="term" value="C:cytosol"/>
    <property type="evidence" value="ECO:0007669"/>
    <property type="project" value="TreeGrafter"/>
</dbReference>
<comment type="caution">
    <text evidence="3">The sequence shown here is derived from an EMBL/GenBank/DDBJ whole genome shotgun (WGS) entry which is preliminary data.</text>
</comment>
<dbReference type="PANTHER" id="PTHR33777">
    <property type="entry name" value="UPF0045 PROTEIN ECM15"/>
    <property type="match status" value="1"/>
</dbReference>
<dbReference type="SUPFAM" id="SSF89957">
    <property type="entry name" value="MTH1187/YkoF-like"/>
    <property type="match status" value="1"/>
</dbReference>
<protein>
    <submittedName>
        <fullName evidence="3">Thiamine-binding protein</fullName>
    </submittedName>
</protein>
<dbReference type="InterPro" id="IPR002767">
    <property type="entry name" value="Thiamine_BP"/>
</dbReference>
<dbReference type="Gene3D" id="3.30.70.930">
    <property type="match status" value="1"/>
</dbReference>
<evidence type="ECO:0000259" key="2">
    <source>
        <dbReference type="Pfam" id="PF01910"/>
    </source>
</evidence>
<evidence type="ECO:0000313" key="4">
    <source>
        <dbReference type="Proteomes" id="UP001209317"/>
    </source>
</evidence>
<dbReference type="AlphaFoldDB" id="A0AAE3LJK7"/>
<gene>
    <name evidence="3" type="ORF">OD355_03000</name>
</gene>
<feature type="domain" description="Thiamine-binding protein" evidence="2">
    <location>
        <begin position="6"/>
        <end position="97"/>
    </location>
</feature>
<comment type="similarity">
    <text evidence="1">Belongs to the UPF0045 family.</text>
</comment>